<reference evidence="2" key="1">
    <citation type="submission" date="2022-02" db="EMBL/GenBank/DDBJ databases">
        <authorList>
            <person name="Henning P.M."/>
            <person name="McCubbin A.G."/>
            <person name="Shore J.S."/>
        </authorList>
    </citation>
    <scope>NUCLEOTIDE SEQUENCE</scope>
    <source>
        <strain evidence="2">F60SS</strain>
        <tissue evidence="2">Leaves</tissue>
    </source>
</reference>
<reference evidence="2" key="2">
    <citation type="journal article" date="2023" name="Plants (Basel)">
        <title>Annotation of the Turnera subulata (Passifloraceae) Draft Genome Reveals the S-Locus Evolved after the Divergence of Turneroideae from Passifloroideae in a Stepwise Manner.</title>
        <authorList>
            <person name="Henning P.M."/>
            <person name="Roalson E.H."/>
            <person name="Mir W."/>
            <person name="McCubbin A.G."/>
            <person name="Shore J.S."/>
        </authorList>
    </citation>
    <scope>NUCLEOTIDE SEQUENCE</scope>
    <source>
        <strain evidence="2">F60SS</strain>
    </source>
</reference>
<sequence length="178" mass="19548">MISTKETPSQGRSERGGWRSSESRRPTARVVSPDPHSTHSRAGRRLQVLPPELPLPGGRAATTKSFAASPSQRSSHQNCCPARFAIASHREPPRPNESNHEGAAVSSACCSDKRRLAPLREPPPEGTSRKPVSSLPRRVTARRGGYGRDQRIPQHPPPPSATREHEHKAQPPYTCNRK</sequence>
<feature type="compositionally biased region" description="Basic and acidic residues" evidence="1">
    <location>
        <begin position="88"/>
        <end position="100"/>
    </location>
</feature>
<proteinExistence type="predicted"/>
<feature type="region of interest" description="Disordered" evidence="1">
    <location>
        <begin position="1"/>
        <end position="178"/>
    </location>
</feature>
<evidence type="ECO:0000313" key="2">
    <source>
        <dbReference type="EMBL" id="KAJ4849711.1"/>
    </source>
</evidence>
<comment type="caution">
    <text evidence="2">The sequence shown here is derived from an EMBL/GenBank/DDBJ whole genome shotgun (WGS) entry which is preliminary data.</text>
</comment>
<dbReference type="AlphaFoldDB" id="A0A9Q0GK04"/>
<evidence type="ECO:0000313" key="3">
    <source>
        <dbReference type="Proteomes" id="UP001141552"/>
    </source>
</evidence>
<feature type="compositionally biased region" description="Polar residues" evidence="1">
    <location>
        <begin position="62"/>
        <end position="78"/>
    </location>
</feature>
<name>A0A9Q0GK04_9ROSI</name>
<accession>A0A9Q0GK04</accession>
<protein>
    <submittedName>
        <fullName evidence="2">Uncharacterized protein</fullName>
    </submittedName>
</protein>
<keyword evidence="3" id="KW-1185">Reference proteome</keyword>
<dbReference type="Proteomes" id="UP001141552">
    <property type="component" value="Unassembled WGS sequence"/>
</dbReference>
<feature type="compositionally biased region" description="Basic and acidic residues" evidence="1">
    <location>
        <begin position="12"/>
        <end position="25"/>
    </location>
</feature>
<organism evidence="2 3">
    <name type="scientific">Turnera subulata</name>
    <dbReference type="NCBI Taxonomy" id="218843"/>
    <lineage>
        <taxon>Eukaryota</taxon>
        <taxon>Viridiplantae</taxon>
        <taxon>Streptophyta</taxon>
        <taxon>Embryophyta</taxon>
        <taxon>Tracheophyta</taxon>
        <taxon>Spermatophyta</taxon>
        <taxon>Magnoliopsida</taxon>
        <taxon>eudicotyledons</taxon>
        <taxon>Gunneridae</taxon>
        <taxon>Pentapetalae</taxon>
        <taxon>rosids</taxon>
        <taxon>fabids</taxon>
        <taxon>Malpighiales</taxon>
        <taxon>Passifloraceae</taxon>
        <taxon>Turnera</taxon>
    </lineage>
</organism>
<evidence type="ECO:0000256" key="1">
    <source>
        <dbReference type="SAM" id="MobiDB-lite"/>
    </source>
</evidence>
<dbReference type="EMBL" id="JAKUCV010000516">
    <property type="protein sequence ID" value="KAJ4849711.1"/>
    <property type="molecule type" value="Genomic_DNA"/>
</dbReference>
<gene>
    <name evidence="2" type="ORF">Tsubulata_018997</name>
</gene>